<dbReference type="Proteomes" id="UP001316803">
    <property type="component" value="Unassembled WGS sequence"/>
</dbReference>
<dbReference type="SUPFAM" id="SSF46689">
    <property type="entry name" value="Homeodomain-like"/>
    <property type="match status" value="1"/>
</dbReference>
<protein>
    <recommendedName>
        <fullName evidence="2">Myb-like domain-containing protein</fullName>
    </recommendedName>
</protein>
<feature type="compositionally biased region" description="Polar residues" evidence="1">
    <location>
        <begin position="624"/>
        <end position="645"/>
    </location>
</feature>
<dbReference type="GO" id="GO:0000126">
    <property type="term" value="C:transcription factor TFIIIB complex"/>
    <property type="evidence" value="ECO:0007669"/>
    <property type="project" value="TreeGrafter"/>
</dbReference>
<dbReference type="Gene3D" id="1.20.58.1880">
    <property type="match status" value="1"/>
</dbReference>
<feature type="compositionally biased region" description="Basic and acidic residues" evidence="1">
    <location>
        <begin position="84"/>
        <end position="98"/>
    </location>
</feature>
<feature type="compositionally biased region" description="Polar residues" evidence="1">
    <location>
        <begin position="149"/>
        <end position="167"/>
    </location>
</feature>
<comment type="caution">
    <text evidence="3">The sequence shown here is derived from an EMBL/GenBank/DDBJ whole genome shotgun (WGS) entry which is preliminary data.</text>
</comment>
<dbReference type="InterPro" id="IPR001005">
    <property type="entry name" value="SANT/Myb"/>
</dbReference>
<dbReference type="GO" id="GO:0070898">
    <property type="term" value="P:RNA polymerase III preinitiation complex assembly"/>
    <property type="evidence" value="ECO:0007669"/>
    <property type="project" value="TreeGrafter"/>
</dbReference>
<feature type="compositionally biased region" description="Basic and acidic residues" evidence="1">
    <location>
        <begin position="671"/>
        <end position="682"/>
    </location>
</feature>
<feature type="compositionally biased region" description="Basic and acidic residues" evidence="1">
    <location>
        <begin position="565"/>
        <end position="590"/>
    </location>
</feature>
<name>A0AAN8I716_9EURO</name>
<proteinExistence type="predicted"/>
<accession>A0AAN8I716</accession>
<dbReference type="SMART" id="SM00717">
    <property type="entry name" value="SANT"/>
    <property type="match status" value="1"/>
</dbReference>
<keyword evidence="4" id="KW-1185">Reference proteome</keyword>
<feature type="domain" description="Myb-like" evidence="2">
    <location>
        <begin position="478"/>
        <end position="526"/>
    </location>
</feature>
<feature type="region of interest" description="Disordered" evidence="1">
    <location>
        <begin position="1"/>
        <end position="352"/>
    </location>
</feature>
<reference evidence="3 4" key="1">
    <citation type="submission" date="2022-12" db="EMBL/GenBank/DDBJ databases">
        <title>Genomic features and morphological characterization of a novel Knufia sp. strain isolated from spacecraft assembly facility.</title>
        <authorList>
            <person name="Teixeira M."/>
            <person name="Chander A.M."/>
            <person name="Stajich J.E."/>
            <person name="Venkateswaran K."/>
        </authorList>
    </citation>
    <scope>NUCLEOTIDE SEQUENCE [LARGE SCALE GENOMIC DNA]</scope>
    <source>
        <strain evidence="3 4">FJI-L2-BK-P2</strain>
    </source>
</reference>
<dbReference type="CDD" id="cd00167">
    <property type="entry name" value="SANT"/>
    <property type="match status" value="1"/>
</dbReference>
<feature type="compositionally biased region" description="Polar residues" evidence="1">
    <location>
        <begin position="48"/>
        <end position="57"/>
    </location>
</feature>
<feature type="region of interest" description="Disordered" evidence="1">
    <location>
        <begin position="565"/>
        <end position="691"/>
    </location>
</feature>
<organism evidence="3 4">
    <name type="scientific">Knufia fluminis</name>
    <dbReference type="NCBI Taxonomy" id="191047"/>
    <lineage>
        <taxon>Eukaryota</taxon>
        <taxon>Fungi</taxon>
        <taxon>Dikarya</taxon>
        <taxon>Ascomycota</taxon>
        <taxon>Pezizomycotina</taxon>
        <taxon>Eurotiomycetes</taxon>
        <taxon>Chaetothyriomycetidae</taxon>
        <taxon>Chaetothyriales</taxon>
        <taxon>Trichomeriaceae</taxon>
        <taxon>Knufia</taxon>
    </lineage>
</organism>
<evidence type="ECO:0000313" key="3">
    <source>
        <dbReference type="EMBL" id="KAK5955309.1"/>
    </source>
</evidence>
<dbReference type="InterPro" id="IPR009057">
    <property type="entry name" value="Homeodomain-like_sf"/>
</dbReference>
<dbReference type="PANTHER" id="PTHR22929:SF0">
    <property type="entry name" value="TRANSCRIPTION FACTOR TFIIIB COMPONENT B'' HOMOLOG"/>
    <property type="match status" value="1"/>
</dbReference>
<evidence type="ECO:0000313" key="4">
    <source>
        <dbReference type="Proteomes" id="UP001316803"/>
    </source>
</evidence>
<feature type="compositionally biased region" description="Acidic residues" evidence="1">
    <location>
        <begin position="341"/>
        <end position="351"/>
    </location>
</feature>
<feature type="compositionally biased region" description="Polar residues" evidence="1">
    <location>
        <begin position="176"/>
        <end position="186"/>
    </location>
</feature>
<dbReference type="Pfam" id="PF15963">
    <property type="entry name" value="Myb_DNA-bind_7"/>
    <property type="match status" value="1"/>
</dbReference>
<evidence type="ECO:0000259" key="2">
    <source>
        <dbReference type="SMART" id="SM00717"/>
    </source>
</evidence>
<gene>
    <name evidence="3" type="ORF">OHC33_003991</name>
</gene>
<dbReference type="GO" id="GO:0001156">
    <property type="term" value="F:TFIIIC-class transcription factor complex binding"/>
    <property type="evidence" value="ECO:0007669"/>
    <property type="project" value="TreeGrafter"/>
</dbReference>
<feature type="compositionally biased region" description="Low complexity" evidence="1">
    <location>
        <begin position="217"/>
        <end position="247"/>
    </location>
</feature>
<sequence>MSSFSSVIRKPGAKVAPKVAPRRNIVRKATQSQPQPDVTPPVEPEKSAPTTQSQPTETAAEVTELQPEPRAVENVEPQAQLAEDIPRQENVLEVHVEDPIQPPVATVEVAPTIEPSAPEVARPPTPNWPNQRARPEKNTITPKPRSADRNGQPTSEQATRPTTASSEEQGEPLNANRGSSSSTQDAVSPETPRPRSKRKQPPRGSARVILSQPSLATPPATQPSQSPTQERPPSRASRRAQSTASQRSEAEEALDRINSQLQRVGNIAAGIVRSTPAPDTSTPAASDDTEQPTARPRPRKRPKKNNGGSQSIEDQAAEIVANAIGQSELAPGRRRKATPENAEEHEIEEETTTMLDLCDEKHKYGKKSEIEKQMEANWPEILKRRKEDAADRLARNLAGRRKKDKMQIPDQNDGDMGHVPELVVQDGNIVVVSREIDRAADTTLVANAVLEEDVREDTDIYKRVNSSTVGPSRSQIAPGQQWDDLSTEQFYQGLKMFGTDFKMISNMIPGKNRRQVKLKYNAEERLNWVKVQRCLGQKEEVNLETYATMTGLEFGSVSDVYKQMEEDEKKLREEDEQRRRDEGIISHPDENGNGAADVPLPSIEGQDGEAAATDANGQPIAGDRQSTAAASRVGSTTTGRHTAQPQAAKKKQTRKNTATTKKGRQANAKSKGFEGVEERLGDASEIGIPGA</sequence>
<dbReference type="PANTHER" id="PTHR22929">
    <property type="entry name" value="RNA POLYMERASE III TRANSCRIPTION INITIATION FACTOR B"/>
    <property type="match status" value="1"/>
</dbReference>
<dbReference type="InterPro" id="IPR039467">
    <property type="entry name" value="TFIIIB_B''_Myb"/>
</dbReference>
<dbReference type="AlphaFoldDB" id="A0AAN8I716"/>
<dbReference type="EMBL" id="JAKLMC020000007">
    <property type="protein sequence ID" value="KAK5955309.1"/>
    <property type="molecule type" value="Genomic_DNA"/>
</dbReference>
<evidence type="ECO:0000256" key="1">
    <source>
        <dbReference type="SAM" id="MobiDB-lite"/>
    </source>
</evidence>